<keyword evidence="5 7" id="KW-1133">Transmembrane helix</keyword>
<evidence type="ECO:0000256" key="4">
    <source>
        <dbReference type="ARBA" id="ARBA00022801"/>
    </source>
</evidence>
<keyword evidence="10" id="KW-1185">Reference proteome</keyword>
<organism evidence="9 10">
    <name type="scientific">Labrys miyagiensis</name>
    <dbReference type="NCBI Taxonomy" id="346912"/>
    <lineage>
        <taxon>Bacteria</taxon>
        <taxon>Pseudomonadati</taxon>
        <taxon>Pseudomonadota</taxon>
        <taxon>Alphaproteobacteria</taxon>
        <taxon>Hyphomicrobiales</taxon>
        <taxon>Xanthobacteraceae</taxon>
        <taxon>Labrys</taxon>
    </lineage>
</organism>
<dbReference type="InterPro" id="IPR022764">
    <property type="entry name" value="Peptidase_S54_rhomboid_dom"/>
</dbReference>
<dbReference type="PANTHER" id="PTHR43731">
    <property type="entry name" value="RHOMBOID PROTEASE"/>
    <property type="match status" value="1"/>
</dbReference>
<feature type="transmembrane region" description="Helical" evidence="7">
    <location>
        <begin position="385"/>
        <end position="404"/>
    </location>
</feature>
<comment type="similarity">
    <text evidence="2">Belongs to the peptidase S54 family.</text>
</comment>
<comment type="subcellular location">
    <subcellularLocation>
        <location evidence="1">Membrane</location>
        <topology evidence="1">Multi-pass membrane protein</topology>
    </subcellularLocation>
</comment>
<dbReference type="Proteomes" id="UP001156882">
    <property type="component" value="Unassembled WGS sequence"/>
</dbReference>
<protein>
    <recommendedName>
        <fullName evidence="8">Peptidase S54 rhomboid domain-containing protein</fullName>
    </recommendedName>
</protein>
<evidence type="ECO:0000256" key="1">
    <source>
        <dbReference type="ARBA" id="ARBA00004141"/>
    </source>
</evidence>
<dbReference type="EMBL" id="BSPC01000023">
    <property type="protein sequence ID" value="GLS19611.1"/>
    <property type="molecule type" value="Genomic_DNA"/>
</dbReference>
<name>A0ABQ6CMW8_9HYPH</name>
<keyword evidence="3 7" id="KW-0812">Transmembrane</keyword>
<dbReference type="Gene3D" id="1.20.1540.10">
    <property type="entry name" value="Rhomboid-like"/>
    <property type="match status" value="1"/>
</dbReference>
<evidence type="ECO:0000256" key="3">
    <source>
        <dbReference type="ARBA" id="ARBA00022692"/>
    </source>
</evidence>
<evidence type="ECO:0000256" key="7">
    <source>
        <dbReference type="SAM" id="Phobius"/>
    </source>
</evidence>
<proteinExistence type="inferred from homology"/>
<sequence>MNESATTREPFARYYVRYLITRKGYKLGVVQAAQGLLQHSDYVLTKNTGNVISTIVIVNGESEPGKTFTMPPEDLARVARETVAAQRTPIMLRIAILEIGPEEIDRAAKSRLAAYKGRGKGYRTAAVGVDTQAQRAWPLPPFGRRFSLAGQIERLMKAPRLSAADLSGPEMAVAVGRPIFTFVLMALLVAIFVCEQAFGIGKAGNMAGPTLITLQTLGGLSYPLVTEAGQWWRIFTAPLLHADLTHIGFNCFALFLIGRLLEPLIGWRWTAATFAVSAICGSLMSLAVNPANIIGIGASGGIVGLFAAALTVSLRIPAGFMRVRLVTQALYGLVPALLPFLNLAMSGGKVDYGAHFGGAIGGVTMGFILLGLWPARLPRPRWANLGALIAVLFFATAASALVPIQEQYQRQRLLAPDLTSASVEQDADVTRLLKDHPRDPRLLSVHAQNLLERNDLAGAEADLRAALGERDLLQDASVPPDLENRIRTILAAIVRQDGKREEARTIVAPACAAEKSGPLADYLKKYSLCE</sequence>
<dbReference type="InterPro" id="IPR050925">
    <property type="entry name" value="Rhomboid_protease_S54"/>
</dbReference>
<gene>
    <name evidence="9" type="ORF">GCM10007874_26280</name>
</gene>
<reference evidence="10" key="1">
    <citation type="journal article" date="2019" name="Int. J. Syst. Evol. Microbiol.">
        <title>The Global Catalogue of Microorganisms (GCM) 10K type strain sequencing project: providing services to taxonomists for standard genome sequencing and annotation.</title>
        <authorList>
            <consortium name="The Broad Institute Genomics Platform"/>
            <consortium name="The Broad Institute Genome Sequencing Center for Infectious Disease"/>
            <person name="Wu L."/>
            <person name="Ma J."/>
        </authorList>
    </citation>
    <scope>NUCLEOTIDE SEQUENCE [LARGE SCALE GENOMIC DNA]</scope>
    <source>
        <strain evidence="10">NBRC 101365</strain>
    </source>
</reference>
<evidence type="ECO:0000256" key="2">
    <source>
        <dbReference type="ARBA" id="ARBA00009045"/>
    </source>
</evidence>
<evidence type="ECO:0000259" key="8">
    <source>
        <dbReference type="Pfam" id="PF01694"/>
    </source>
</evidence>
<evidence type="ECO:0000256" key="6">
    <source>
        <dbReference type="ARBA" id="ARBA00023136"/>
    </source>
</evidence>
<feature type="domain" description="Peptidase S54 rhomboid" evidence="8">
    <location>
        <begin position="229"/>
        <end position="370"/>
    </location>
</feature>
<dbReference type="PANTHER" id="PTHR43731:SF14">
    <property type="entry name" value="PRESENILIN-ASSOCIATED RHOMBOID-LIKE PROTEIN, MITOCHONDRIAL"/>
    <property type="match status" value="1"/>
</dbReference>
<feature type="transmembrane region" description="Helical" evidence="7">
    <location>
        <begin position="293"/>
        <end position="313"/>
    </location>
</feature>
<evidence type="ECO:0000313" key="9">
    <source>
        <dbReference type="EMBL" id="GLS19611.1"/>
    </source>
</evidence>
<feature type="transmembrane region" description="Helical" evidence="7">
    <location>
        <begin position="231"/>
        <end position="257"/>
    </location>
</feature>
<dbReference type="Pfam" id="PF01694">
    <property type="entry name" value="Rhomboid"/>
    <property type="match status" value="1"/>
</dbReference>
<accession>A0ABQ6CMW8</accession>
<feature type="transmembrane region" description="Helical" evidence="7">
    <location>
        <begin position="269"/>
        <end position="287"/>
    </location>
</feature>
<evidence type="ECO:0000313" key="10">
    <source>
        <dbReference type="Proteomes" id="UP001156882"/>
    </source>
</evidence>
<dbReference type="RefSeq" id="WP_284312592.1">
    <property type="nucleotide sequence ID" value="NZ_BSPC01000023.1"/>
</dbReference>
<dbReference type="InterPro" id="IPR035952">
    <property type="entry name" value="Rhomboid-like_sf"/>
</dbReference>
<feature type="transmembrane region" description="Helical" evidence="7">
    <location>
        <begin position="175"/>
        <end position="194"/>
    </location>
</feature>
<keyword evidence="4" id="KW-0378">Hydrolase</keyword>
<evidence type="ECO:0000256" key="5">
    <source>
        <dbReference type="ARBA" id="ARBA00022989"/>
    </source>
</evidence>
<keyword evidence="6 7" id="KW-0472">Membrane</keyword>
<comment type="caution">
    <text evidence="9">The sequence shown here is derived from an EMBL/GenBank/DDBJ whole genome shotgun (WGS) entry which is preliminary data.</text>
</comment>
<feature type="transmembrane region" description="Helical" evidence="7">
    <location>
        <begin position="352"/>
        <end position="373"/>
    </location>
</feature>
<dbReference type="SUPFAM" id="SSF144091">
    <property type="entry name" value="Rhomboid-like"/>
    <property type="match status" value="1"/>
</dbReference>
<feature type="transmembrane region" description="Helical" evidence="7">
    <location>
        <begin position="325"/>
        <end position="346"/>
    </location>
</feature>